<comment type="caution">
    <text evidence="1">The sequence shown here is derived from an EMBL/GenBank/DDBJ whole genome shotgun (WGS) entry which is preliminary data.</text>
</comment>
<accession>A0ACC2G0G6</accession>
<reference evidence="1" key="1">
    <citation type="submission" date="2021-05" db="EMBL/GenBank/DDBJ databases">
        <authorList>
            <person name="Pan Q."/>
            <person name="Jouanno E."/>
            <person name="Zahm M."/>
            <person name="Klopp C."/>
            <person name="Cabau C."/>
            <person name="Louis A."/>
            <person name="Berthelot C."/>
            <person name="Parey E."/>
            <person name="Roest Crollius H."/>
            <person name="Montfort J."/>
            <person name="Robinson-Rechavi M."/>
            <person name="Bouchez O."/>
            <person name="Lampietro C."/>
            <person name="Lopez Roques C."/>
            <person name="Donnadieu C."/>
            <person name="Postlethwait J."/>
            <person name="Bobe J."/>
            <person name="Dillon D."/>
            <person name="Chandos A."/>
            <person name="von Hippel F."/>
            <person name="Guiguen Y."/>
        </authorList>
    </citation>
    <scope>NUCLEOTIDE SEQUENCE</scope>
    <source>
        <strain evidence="1">YG-Jan2019</strain>
    </source>
</reference>
<sequence>MSPNSSASLSSSPKHSSEALAAPLPLQKQGVKRTSIKAQGSRERQRETVFLQPTDRRHPEEVLVKEEEVLVKEEEVLVKEEEVPERHDLVIRRSWYTVMVWVALNNKSRWTGNQVGPQCHYSTCLLLRLLTQGCTLCPYEQCPR</sequence>
<organism evidence="1 2">
    <name type="scientific">Dallia pectoralis</name>
    <name type="common">Alaska blackfish</name>
    <dbReference type="NCBI Taxonomy" id="75939"/>
    <lineage>
        <taxon>Eukaryota</taxon>
        <taxon>Metazoa</taxon>
        <taxon>Chordata</taxon>
        <taxon>Craniata</taxon>
        <taxon>Vertebrata</taxon>
        <taxon>Euteleostomi</taxon>
        <taxon>Actinopterygii</taxon>
        <taxon>Neopterygii</taxon>
        <taxon>Teleostei</taxon>
        <taxon>Protacanthopterygii</taxon>
        <taxon>Esociformes</taxon>
        <taxon>Umbridae</taxon>
        <taxon>Dallia</taxon>
    </lineage>
</organism>
<evidence type="ECO:0000313" key="2">
    <source>
        <dbReference type="Proteomes" id="UP001157502"/>
    </source>
</evidence>
<dbReference type="EMBL" id="CM055746">
    <property type="protein sequence ID" value="KAJ7997045.1"/>
    <property type="molecule type" value="Genomic_DNA"/>
</dbReference>
<keyword evidence="2" id="KW-1185">Reference proteome</keyword>
<evidence type="ECO:0000313" key="1">
    <source>
        <dbReference type="EMBL" id="KAJ7997045.1"/>
    </source>
</evidence>
<gene>
    <name evidence="1" type="ORF">DPEC_G00224850</name>
</gene>
<name>A0ACC2G0G6_DALPE</name>
<dbReference type="Proteomes" id="UP001157502">
    <property type="component" value="Chromosome 19"/>
</dbReference>
<protein>
    <submittedName>
        <fullName evidence="1">Uncharacterized protein</fullName>
    </submittedName>
</protein>
<proteinExistence type="predicted"/>